<dbReference type="InterPro" id="IPR003838">
    <property type="entry name" value="ABC3_permease_C"/>
</dbReference>
<keyword evidence="3 7" id="KW-0812">Transmembrane</keyword>
<feature type="transmembrane region" description="Helical" evidence="7">
    <location>
        <begin position="373"/>
        <end position="392"/>
    </location>
</feature>
<evidence type="ECO:0000256" key="2">
    <source>
        <dbReference type="ARBA" id="ARBA00022475"/>
    </source>
</evidence>
<comment type="subcellular location">
    <subcellularLocation>
        <location evidence="1">Cell membrane</location>
        <topology evidence="1">Multi-pass membrane protein</topology>
    </subcellularLocation>
</comment>
<dbReference type="PANTHER" id="PTHR30572">
    <property type="entry name" value="MEMBRANE COMPONENT OF TRANSPORTER-RELATED"/>
    <property type="match status" value="1"/>
</dbReference>
<organism evidence="10">
    <name type="scientific">Thermosulfidibacter takaii</name>
    <dbReference type="NCBI Taxonomy" id="412593"/>
    <lineage>
        <taxon>Bacteria</taxon>
        <taxon>Pseudomonadati</taxon>
        <taxon>Thermosulfidibacterota</taxon>
        <taxon>Thermosulfidibacteria</taxon>
        <taxon>Thermosulfidibacterales</taxon>
        <taxon>Thermosulfidibacteraceae</taxon>
    </lineage>
</organism>
<feature type="transmembrane region" description="Helical" evidence="7">
    <location>
        <begin position="332"/>
        <end position="361"/>
    </location>
</feature>
<accession>A0A7C0Y8X8</accession>
<dbReference type="AlphaFoldDB" id="A0A7C0Y8X8"/>
<dbReference type="Pfam" id="PF02687">
    <property type="entry name" value="FtsX"/>
    <property type="match status" value="1"/>
</dbReference>
<gene>
    <name evidence="10" type="ORF">ENF32_02465</name>
</gene>
<evidence type="ECO:0000256" key="7">
    <source>
        <dbReference type="SAM" id="Phobius"/>
    </source>
</evidence>
<dbReference type="Pfam" id="PF12704">
    <property type="entry name" value="MacB_PCD"/>
    <property type="match status" value="1"/>
</dbReference>
<proteinExistence type="inferred from homology"/>
<feature type="domain" description="ABC3 transporter permease C-terminal" evidence="8">
    <location>
        <begin position="290"/>
        <end position="402"/>
    </location>
</feature>
<evidence type="ECO:0000256" key="6">
    <source>
        <dbReference type="ARBA" id="ARBA00038076"/>
    </source>
</evidence>
<feature type="transmembrane region" description="Helical" evidence="7">
    <location>
        <begin position="25"/>
        <end position="48"/>
    </location>
</feature>
<dbReference type="GO" id="GO:0005886">
    <property type="term" value="C:plasma membrane"/>
    <property type="evidence" value="ECO:0007669"/>
    <property type="project" value="UniProtKB-SubCell"/>
</dbReference>
<dbReference type="EMBL" id="DQWS01000097">
    <property type="protein sequence ID" value="HDD52917.1"/>
    <property type="molecule type" value="Genomic_DNA"/>
</dbReference>
<keyword evidence="2" id="KW-1003">Cell membrane</keyword>
<evidence type="ECO:0000259" key="9">
    <source>
        <dbReference type="Pfam" id="PF12704"/>
    </source>
</evidence>
<dbReference type="GO" id="GO:0022857">
    <property type="term" value="F:transmembrane transporter activity"/>
    <property type="evidence" value="ECO:0007669"/>
    <property type="project" value="TreeGrafter"/>
</dbReference>
<feature type="transmembrane region" description="Helical" evidence="7">
    <location>
        <begin position="286"/>
        <end position="311"/>
    </location>
</feature>
<name>A0A7C0Y8X8_9BACT</name>
<protein>
    <submittedName>
        <fullName evidence="10">FtsX-like permease family protein</fullName>
    </submittedName>
</protein>
<dbReference type="PANTHER" id="PTHR30572:SF4">
    <property type="entry name" value="ABC TRANSPORTER PERMEASE YTRF"/>
    <property type="match status" value="1"/>
</dbReference>
<evidence type="ECO:0000259" key="8">
    <source>
        <dbReference type="Pfam" id="PF02687"/>
    </source>
</evidence>
<evidence type="ECO:0000256" key="4">
    <source>
        <dbReference type="ARBA" id="ARBA00022989"/>
    </source>
</evidence>
<evidence type="ECO:0000256" key="1">
    <source>
        <dbReference type="ARBA" id="ARBA00004651"/>
    </source>
</evidence>
<evidence type="ECO:0000256" key="5">
    <source>
        <dbReference type="ARBA" id="ARBA00023136"/>
    </source>
</evidence>
<dbReference type="InterPro" id="IPR025857">
    <property type="entry name" value="MacB_PCD"/>
</dbReference>
<dbReference type="InterPro" id="IPR050250">
    <property type="entry name" value="Macrolide_Exporter_MacB"/>
</dbReference>
<keyword evidence="5 7" id="KW-0472">Membrane</keyword>
<dbReference type="Proteomes" id="UP000885690">
    <property type="component" value="Unassembled WGS sequence"/>
</dbReference>
<comment type="caution">
    <text evidence="10">The sequence shown here is derived from an EMBL/GenBank/DDBJ whole genome shotgun (WGS) entry which is preliminary data.</text>
</comment>
<reference evidence="10" key="1">
    <citation type="journal article" date="2020" name="mSystems">
        <title>Genome- and Community-Level Interaction Insights into Carbon Utilization and Element Cycling Functions of Hydrothermarchaeota in Hydrothermal Sediment.</title>
        <authorList>
            <person name="Zhou Z."/>
            <person name="Liu Y."/>
            <person name="Xu W."/>
            <person name="Pan J."/>
            <person name="Luo Z.H."/>
            <person name="Li M."/>
        </authorList>
    </citation>
    <scope>NUCLEOTIDE SEQUENCE [LARGE SCALE GENOMIC DNA]</scope>
    <source>
        <strain evidence="10">HyVt-115</strain>
    </source>
</reference>
<evidence type="ECO:0000256" key="3">
    <source>
        <dbReference type="ARBA" id="ARBA00022692"/>
    </source>
</evidence>
<keyword evidence="4 7" id="KW-1133">Transmembrane helix</keyword>
<comment type="similarity">
    <text evidence="6">Belongs to the ABC-4 integral membrane protein family.</text>
</comment>
<feature type="domain" description="MacB-like periplasmic core" evidence="9">
    <location>
        <begin position="29"/>
        <end position="249"/>
    </location>
</feature>
<evidence type="ECO:0000313" key="10">
    <source>
        <dbReference type="EMBL" id="HDD52917.1"/>
    </source>
</evidence>
<sequence length="408" mass="44925">MGKESHGFLFLPLISQVFKEMRASVLGVFFMTLGVVISVVAITVIASLGEGTRIKITEVLREVNFGSNAFMIFAGGGKFFGPAETRKDTLTMEDVDAIARFDFVQGVSPGQFTRLTVSCGGKAQRTRLNGVLPQWAPLANWRVVEGRFITWEDMKRKAKVAVLGWKTARDLFGDKDPLGRFVKISGVLFRVVGVLERKGAVGHHQLDARVVIPLSTCQRRVLNRDWLDMVKVVLVPGTDVHEARRKVAELLRERHKIYPPHPDDFRIITPEQIIAFLTKASQTLTLMLLLIGAIALVVSGIVITNIMLAVITERQSIIGLRRALGATKRDIMLHYSLFSLLVSLVGGLLGLGIGLVLAKLISRFSPIPARAPWYLLMAAPLFALFIGGVFGIHPARRAAALHPVEVLK</sequence>